<reference evidence="3" key="2">
    <citation type="submission" date="2024-06" db="EMBL/GenBank/DDBJ databases">
        <title>Caproicibacterium argilliputei sp. nov, a novel caproic acid producing anaerobic bacterium isolated from pit mud.</title>
        <authorList>
            <person name="Xia S."/>
        </authorList>
    </citation>
    <scope>NUCLEOTIDE SEQUENCE</scope>
    <source>
        <strain evidence="3">ZCY20-5</strain>
    </source>
</reference>
<dbReference type="PANTHER" id="PTHR30461:SF23">
    <property type="entry name" value="DNA RECOMBINASE-RELATED"/>
    <property type="match status" value="1"/>
</dbReference>
<dbReference type="AlphaFoldDB" id="A0AA97D9S3"/>
<dbReference type="SUPFAM" id="SSF53041">
    <property type="entry name" value="Resolvase-like"/>
    <property type="match status" value="1"/>
</dbReference>
<sequence length="548" mass="63348">MNSAYAQTAAGAGRNEMPVACRSLQPPQIQVIEPVRPVLGYQPEKLRVCAYARVSSDSDDQLNSFAAQVDYYTERITGNDEWELVDIYADEGITGTRTDKREDFLRMMNDCRKGKIDLILVKSVSRFSRNIRDCLSALRELRALGVNVNFEKEGIKTDEMRDELVMEMFSTVAQEESSSISNNMRWSYLHRMQSGNFITCKAPFGYRLVDNILIPDKKEAPVVRDIFASYLAGKSMDVIADRLTKDGVPRKDGESNWHHTGIRYILTNEKYIGDSLLQKSFTTDTLPFRKVMNTGQKDRYYVTGSHEPIISKAEFERVKELIDLRRRQCPGRGERKQYNLSRKIYCGKCGASFRRRYTNGKAYWICRTHDRGKDLCEIRQIREDAIYQAFIRLYNKLKQNSRYLLNPVLDQLLALQSIFTMSNAKVGELNKEIAELTKQNLVLNRLRSKGYMDSALFMQKTNEVNQNIGFLRAKRRRLLERDEDDKIIADCRLLIEMIEKGAPCLSGFNEVLFHSIVDKIIVTEQYKLKFRLIGGFEFTERLPKEVFG</sequence>
<protein>
    <submittedName>
        <fullName evidence="3">Recombinase family protein</fullName>
    </submittedName>
</protein>
<evidence type="ECO:0000259" key="1">
    <source>
        <dbReference type="PROSITE" id="PS51736"/>
    </source>
</evidence>
<dbReference type="PANTHER" id="PTHR30461">
    <property type="entry name" value="DNA-INVERTASE FROM LAMBDOID PROPHAGE"/>
    <property type="match status" value="1"/>
</dbReference>
<organism evidence="3 4">
    <name type="scientific">Caproicibacterium argilliputei</name>
    <dbReference type="NCBI Taxonomy" id="3030016"/>
    <lineage>
        <taxon>Bacteria</taxon>
        <taxon>Bacillati</taxon>
        <taxon>Bacillota</taxon>
        <taxon>Clostridia</taxon>
        <taxon>Eubacteriales</taxon>
        <taxon>Oscillospiraceae</taxon>
        <taxon>Caproicibacterium</taxon>
    </lineage>
</organism>
<dbReference type="Pfam" id="PF00239">
    <property type="entry name" value="Resolvase"/>
    <property type="match status" value="1"/>
</dbReference>
<dbReference type="RefSeq" id="WP_275844139.1">
    <property type="nucleotide sequence ID" value="NZ_CP135996.1"/>
</dbReference>
<dbReference type="InterPro" id="IPR025827">
    <property type="entry name" value="Zn_ribbon_recom_dom"/>
</dbReference>
<dbReference type="EMBL" id="CP135996">
    <property type="protein sequence ID" value="WOC32077.1"/>
    <property type="molecule type" value="Genomic_DNA"/>
</dbReference>
<evidence type="ECO:0000313" key="4">
    <source>
        <dbReference type="Proteomes" id="UP001300604"/>
    </source>
</evidence>
<evidence type="ECO:0000313" key="3">
    <source>
        <dbReference type="EMBL" id="WOC32077.1"/>
    </source>
</evidence>
<dbReference type="InterPro" id="IPR050639">
    <property type="entry name" value="SSR_resolvase"/>
</dbReference>
<dbReference type="InterPro" id="IPR038109">
    <property type="entry name" value="DNA_bind_recomb_sf"/>
</dbReference>
<dbReference type="InterPro" id="IPR011109">
    <property type="entry name" value="DNA_bind_recombinase_dom"/>
</dbReference>
<dbReference type="InterPro" id="IPR006119">
    <property type="entry name" value="Resolv_N"/>
</dbReference>
<dbReference type="PROSITE" id="PS51737">
    <property type="entry name" value="RECOMBINASE_DNA_BIND"/>
    <property type="match status" value="1"/>
</dbReference>
<feature type="domain" description="Resolvase/invertase-type recombinase catalytic" evidence="1">
    <location>
        <begin position="47"/>
        <end position="195"/>
    </location>
</feature>
<dbReference type="CDD" id="cd00338">
    <property type="entry name" value="Ser_Recombinase"/>
    <property type="match status" value="1"/>
</dbReference>
<dbReference type="Gene3D" id="3.40.50.1390">
    <property type="entry name" value="Resolvase, N-terminal catalytic domain"/>
    <property type="match status" value="1"/>
</dbReference>
<dbReference type="Pfam" id="PF13408">
    <property type="entry name" value="Zn_ribbon_recom"/>
    <property type="match status" value="1"/>
</dbReference>
<proteinExistence type="predicted"/>
<evidence type="ECO:0000259" key="2">
    <source>
        <dbReference type="PROSITE" id="PS51737"/>
    </source>
</evidence>
<dbReference type="Gene3D" id="3.90.1750.20">
    <property type="entry name" value="Putative Large Serine Recombinase, Chain B, Domain 2"/>
    <property type="match status" value="1"/>
</dbReference>
<keyword evidence="4" id="KW-1185">Reference proteome</keyword>
<dbReference type="PROSITE" id="PS51736">
    <property type="entry name" value="RECOMBINASES_3"/>
    <property type="match status" value="1"/>
</dbReference>
<dbReference type="Proteomes" id="UP001300604">
    <property type="component" value="Chromosome"/>
</dbReference>
<reference evidence="3" key="1">
    <citation type="submission" date="2023-09" db="EMBL/GenBank/DDBJ databases">
        <authorList>
            <person name="Zeng C."/>
        </authorList>
    </citation>
    <scope>NUCLEOTIDE SEQUENCE</scope>
    <source>
        <strain evidence="3">ZCY20-5</strain>
    </source>
</reference>
<dbReference type="KEGG" id="carl:PXC00_12910"/>
<dbReference type="GO" id="GO:0003677">
    <property type="term" value="F:DNA binding"/>
    <property type="evidence" value="ECO:0007669"/>
    <property type="project" value="InterPro"/>
</dbReference>
<dbReference type="SMART" id="SM00857">
    <property type="entry name" value="Resolvase"/>
    <property type="match status" value="1"/>
</dbReference>
<gene>
    <name evidence="3" type="ORF">PXC00_12910</name>
</gene>
<name>A0AA97D9S3_9FIRM</name>
<accession>A0AA97D9S3</accession>
<dbReference type="InterPro" id="IPR036162">
    <property type="entry name" value="Resolvase-like_N_sf"/>
</dbReference>
<dbReference type="Pfam" id="PF07508">
    <property type="entry name" value="Recombinase"/>
    <property type="match status" value="1"/>
</dbReference>
<feature type="domain" description="Recombinase" evidence="2">
    <location>
        <begin position="203"/>
        <end position="328"/>
    </location>
</feature>
<dbReference type="GO" id="GO:0000150">
    <property type="term" value="F:DNA strand exchange activity"/>
    <property type="evidence" value="ECO:0007669"/>
    <property type="project" value="InterPro"/>
</dbReference>